<dbReference type="EMBL" id="JBHTBR010000005">
    <property type="protein sequence ID" value="MFC7291885.1"/>
    <property type="molecule type" value="Genomic_DNA"/>
</dbReference>
<evidence type="ECO:0000313" key="4">
    <source>
        <dbReference type="Proteomes" id="UP001596492"/>
    </source>
</evidence>
<sequence>MVDKNLSSEPLDAPVPAKDKTGENIRWLVGKALSGFAFGAFFSGALLVFNIANLRTLIFASTEKWLALALLTFFLGLTFASVQMGIAIMRRAGKDNDDDDKPGRGPKLPDIGAFLNDLLAPPPQPKPIKVRSTHLY</sequence>
<keyword evidence="4" id="KW-1185">Reference proteome</keyword>
<comment type="caution">
    <text evidence="3">The sequence shown here is derived from an EMBL/GenBank/DDBJ whole genome shotgun (WGS) entry which is preliminary data.</text>
</comment>
<feature type="transmembrane region" description="Helical" evidence="2">
    <location>
        <begin position="65"/>
        <end position="88"/>
    </location>
</feature>
<accession>A0ABW2IM25</accession>
<feature type="region of interest" description="Disordered" evidence="1">
    <location>
        <begin position="93"/>
        <end position="112"/>
    </location>
</feature>
<organism evidence="3 4">
    <name type="scientific">Hirschia litorea</name>
    <dbReference type="NCBI Taxonomy" id="1199156"/>
    <lineage>
        <taxon>Bacteria</taxon>
        <taxon>Pseudomonadati</taxon>
        <taxon>Pseudomonadota</taxon>
        <taxon>Alphaproteobacteria</taxon>
        <taxon>Hyphomonadales</taxon>
        <taxon>Hyphomonadaceae</taxon>
        <taxon>Hirschia</taxon>
    </lineage>
</organism>
<name>A0ABW2IM25_9PROT</name>
<keyword evidence="2" id="KW-0812">Transmembrane</keyword>
<feature type="region of interest" description="Disordered" evidence="1">
    <location>
        <begin position="117"/>
        <end position="136"/>
    </location>
</feature>
<keyword evidence="2" id="KW-1133">Transmembrane helix</keyword>
<evidence type="ECO:0000256" key="1">
    <source>
        <dbReference type="SAM" id="MobiDB-lite"/>
    </source>
</evidence>
<proteinExistence type="predicted"/>
<gene>
    <name evidence="3" type="ORF">ACFQS8_09685</name>
</gene>
<evidence type="ECO:0000256" key="2">
    <source>
        <dbReference type="SAM" id="Phobius"/>
    </source>
</evidence>
<reference evidence="4" key="1">
    <citation type="journal article" date="2019" name="Int. J. Syst. Evol. Microbiol.">
        <title>The Global Catalogue of Microorganisms (GCM) 10K type strain sequencing project: providing services to taxonomists for standard genome sequencing and annotation.</title>
        <authorList>
            <consortium name="The Broad Institute Genomics Platform"/>
            <consortium name="The Broad Institute Genome Sequencing Center for Infectious Disease"/>
            <person name="Wu L."/>
            <person name="Ma J."/>
        </authorList>
    </citation>
    <scope>NUCLEOTIDE SEQUENCE [LARGE SCALE GENOMIC DNA]</scope>
    <source>
        <strain evidence="4">CCUG 51308</strain>
    </source>
</reference>
<protein>
    <submittedName>
        <fullName evidence="3">Uncharacterized protein</fullName>
    </submittedName>
</protein>
<dbReference type="Proteomes" id="UP001596492">
    <property type="component" value="Unassembled WGS sequence"/>
</dbReference>
<evidence type="ECO:0000313" key="3">
    <source>
        <dbReference type="EMBL" id="MFC7291885.1"/>
    </source>
</evidence>
<keyword evidence="2" id="KW-0472">Membrane</keyword>
<feature type="transmembrane region" description="Helical" evidence="2">
    <location>
        <begin position="28"/>
        <end position="53"/>
    </location>
</feature>
<dbReference type="RefSeq" id="WP_382167123.1">
    <property type="nucleotide sequence ID" value="NZ_JBHTBR010000005.1"/>
</dbReference>